<dbReference type="RefSeq" id="WP_048734110.1">
    <property type="nucleotide sequence ID" value="NZ_CP012033.1"/>
</dbReference>
<name>A0AAC8UVK5_9LACO</name>
<dbReference type="InterPro" id="IPR005144">
    <property type="entry name" value="ATP-cone_dom"/>
</dbReference>
<dbReference type="AlphaFoldDB" id="A0AAC8UVK5"/>
<gene>
    <name evidence="5" type="ORF">ABN16_06630</name>
</gene>
<evidence type="ECO:0000256" key="2">
    <source>
        <dbReference type="ARBA" id="ARBA00022840"/>
    </source>
</evidence>
<proteinExistence type="predicted"/>
<reference evidence="5 6" key="1">
    <citation type="submission" date="2015-07" db="EMBL/GenBank/DDBJ databases">
        <title>Lactobacillus korensis/26-25/ whole genome sequencing.</title>
        <authorList>
            <person name="Kim M.K."/>
            <person name="Im W.-T."/>
            <person name="Srinivasan S."/>
            <person name="Lee J.-J."/>
        </authorList>
    </citation>
    <scope>NUCLEOTIDE SEQUENCE [LARGE SCALE GENOMIC DNA]</scope>
    <source>
        <strain evidence="5 6">26-25</strain>
    </source>
</reference>
<keyword evidence="1 3" id="KW-0547">Nucleotide-binding</keyword>
<protein>
    <recommendedName>
        <fullName evidence="4">ATP-cone domain-containing protein</fullName>
    </recommendedName>
</protein>
<accession>A0AAC8UVK5</accession>
<evidence type="ECO:0000313" key="5">
    <source>
        <dbReference type="EMBL" id="AKP64703.1"/>
    </source>
</evidence>
<dbReference type="KEGG" id="lko:ABN16_06630"/>
<feature type="domain" description="ATP-cone" evidence="4">
    <location>
        <begin position="16"/>
        <end position="95"/>
    </location>
</feature>
<sequence length="95" mass="10410">MDVLRRSQTTMHPGGLTVENLAGEHAPFNSRKIHAALTGLTNDPTVVHRVESLIVAQLAGFDVVATGTIESTVVETLEQLGYQNMAKNYRKRQHA</sequence>
<keyword evidence="6" id="KW-1185">Reference proteome</keyword>
<keyword evidence="2 3" id="KW-0067">ATP-binding</keyword>
<dbReference type="EMBL" id="CP012033">
    <property type="protein sequence ID" value="AKP64703.1"/>
    <property type="molecule type" value="Genomic_DNA"/>
</dbReference>
<dbReference type="GO" id="GO:0005524">
    <property type="term" value="F:ATP binding"/>
    <property type="evidence" value="ECO:0007669"/>
    <property type="project" value="UniProtKB-UniRule"/>
</dbReference>
<dbReference type="Proteomes" id="UP000036000">
    <property type="component" value="Chromosome"/>
</dbReference>
<evidence type="ECO:0000256" key="3">
    <source>
        <dbReference type="PROSITE-ProRule" id="PRU00492"/>
    </source>
</evidence>
<evidence type="ECO:0000313" key="6">
    <source>
        <dbReference type="Proteomes" id="UP000036000"/>
    </source>
</evidence>
<organism evidence="5 6">
    <name type="scientific">Levilactobacillus koreensis</name>
    <dbReference type="NCBI Taxonomy" id="637971"/>
    <lineage>
        <taxon>Bacteria</taxon>
        <taxon>Bacillati</taxon>
        <taxon>Bacillota</taxon>
        <taxon>Bacilli</taxon>
        <taxon>Lactobacillales</taxon>
        <taxon>Lactobacillaceae</taxon>
        <taxon>Levilactobacillus</taxon>
    </lineage>
</organism>
<dbReference type="PROSITE" id="PS51161">
    <property type="entry name" value="ATP_CONE"/>
    <property type="match status" value="1"/>
</dbReference>
<evidence type="ECO:0000259" key="4">
    <source>
        <dbReference type="PROSITE" id="PS51161"/>
    </source>
</evidence>
<evidence type="ECO:0000256" key="1">
    <source>
        <dbReference type="ARBA" id="ARBA00022741"/>
    </source>
</evidence>